<reference evidence="1 2" key="1">
    <citation type="submission" date="2020-07" db="EMBL/GenBank/DDBJ databases">
        <title>Sequencing the genomes of 1000 actinobacteria strains.</title>
        <authorList>
            <person name="Klenk H.-P."/>
        </authorList>
    </citation>
    <scope>NUCLEOTIDE SEQUENCE [LARGE SCALE GENOMIC DNA]</scope>
    <source>
        <strain evidence="1 2">DSM 23987</strain>
    </source>
</reference>
<dbReference type="EMBL" id="JACCAB010000001">
    <property type="protein sequence ID" value="NYG07903.1"/>
    <property type="molecule type" value="Genomic_DNA"/>
</dbReference>
<sequence length="106" mass="11678">MEIRQVETSSASGAEFLVVAVPTGTPLRVSVAPDSTIVGNLIWMLYVGVRESVGAAWKVGVFRRNVGRLRRDKLVMRQVLERGANPDRALVDLLDRTRSGEFDAPQ</sequence>
<evidence type="ECO:0000313" key="1">
    <source>
        <dbReference type="EMBL" id="NYG07903.1"/>
    </source>
</evidence>
<keyword evidence="2" id="KW-1185">Reference proteome</keyword>
<gene>
    <name evidence="1" type="ORF">BJ986_002390</name>
</gene>
<accession>A0A852WF98</accession>
<dbReference type="Proteomes" id="UP000573599">
    <property type="component" value="Unassembled WGS sequence"/>
</dbReference>
<protein>
    <submittedName>
        <fullName evidence="1">Uncharacterized protein</fullName>
    </submittedName>
</protein>
<dbReference type="AlphaFoldDB" id="A0A852WF98"/>
<dbReference type="RefSeq" id="WP_179422182.1">
    <property type="nucleotide sequence ID" value="NZ_JACCAB010000001.1"/>
</dbReference>
<proteinExistence type="predicted"/>
<comment type="caution">
    <text evidence="1">The sequence shown here is derived from an EMBL/GenBank/DDBJ whole genome shotgun (WGS) entry which is preliminary data.</text>
</comment>
<evidence type="ECO:0000313" key="2">
    <source>
        <dbReference type="Proteomes" id="UP000573599"/>
    </source>
</evidence>
<name>A0A852WF98_9MICO</name>
<organism evidence="1 2">
    <name type="scientific">Pedococcus badiiscoriae</name>
    <dbReference type="NCBI Taxonomy" id="642776"/>
    <lineage>
        <taxon>Bacteria</taxon>
        <taxon>Bacillati</taxon>
        <taxon>Actinomycetota</taxon>
        <taxon>Actinomycetes</taxon>
        <taxon>Micrococcales</taxon>
        <taxon>Intrasporangiaceae</taxon>
        <taxon>Pedococcus</taxon>
    </lineage>
</organism>